<reference evidence="4 5" key="1">
    <citation type="submission" date="2018-08" db="EMBL/GenBank/DDBJ databases">
        <title>Verrucosispora craniellae sp. nov., isolated from a marine sponge in the South China Sea.</title>
        <authorList>
            <person name="Li L."/>
            <person name="Lin H.W."/>
        </authorList>
    </citation>
    <scope>NUCLEOTIDE SEQUENCE [LARGE SCALE GENOMIC DNA]</scope>
    <source>
        <strain evidence="4 5">LHW63014</strain>
    </source>
</reference>
<dbReference type="RefSeq" id="WP_117228540.1">
    <property type="nucleotide sequence ID" value="NZ_CP061725.1"/>
</dbReference>
<dbReference type="PANTHER" id="PTHR16943:SF8">
    <property type="entry name" value="2-METHYLCITRATE DEHYDRATASE"/>
    <property type="match status" value="1"/>
</dbReference>
<evidence type="ECO:0008006" key="6">
    <source>
        <dbReference type="Google" id="ProtNLM"/>
    </source>
</evidence>
<protein>
    <recommendedName>
        <fullName evidence="6">MmgE/PrpD family protein</fullName>
    </recommendedName>
</protein>
<comment type="similarity">
    <text evidence="1">Belongs to the PrpD family.</text>
</comment>
<dbReference type="InterPro" id="IPR036148">
    <property type="entry name" value="MmgE/PrpD_sf"/>
</dbReference>
<dbReference type="Pfam" id="PF19305">
    <property type="entry name" value="MmgE_PrpD_C"/>
    <property type="match status" value="1"/>
</dbReference>
<dbReference type="PANTHER" id="PTHR16943">
    <property type="entry name" value="2-METHYLCITRATE DEHYDRATASE-RELATED"/>
    <property type="match status" value="1"/>
</dbReference>
<proteinExistence type="inferred from homology"/>
<comment type="caution">
    <text evidence="4">The sequence shown here is derived from an EMBL/GenBank/DDBJ whole genome shotgun (WGS) entry which is preliminary data.</text>
</comment>
<accession>A0A372FYS1</accession>
<evidence type="ECO:0000256" key="1">
    <source>
        <dbReference type="ARBA" id="ARBA00006174"/>
    </source>
</evidence>
<gene>
    <name evidence="4" type="ORF">D0Q02_14675</name>
</gene>
<keyword evidence="5" id="KW-1185">Reference proteome</keyword>
<dbReference type="Pfam" id="PF03972">
    <property type="entry name" value="MmgE_PrpD_N"/>
    <property type="match status" value="1"/>
</dbReference>
<dbReference type="GO" id="GO:0016829">
    <property type="term" value="F:lyase activity"/>
    <property type="evidence" value="ECO:0007669"/>
    <property type="project" value="InterPro"/>
</dbReference>
<dbReference type="EMBL" id="QVFU01000013">
    <property type="protein sequence ID" value="RFS45848.1"/>
    <property type="molecule type" value="Genomic_DNA"/>
</dbReference>
<name>A0A372FYS1_9ACTN</name>
<dbReference type="AlphaFoldDB" id="A0A372FYS1"/>
<dbReference type="Gene3D" id="1.10.4100.10">
    <property type="entry name" value="2-methylcitrate dehydratase PrpD"/>
    <property type="match status" value="1"/>
</dbReference>
<evidence type="ECO:0000313" key="5">
    <source>
        <dbReference type="Proteomes" id="UP000262621"/>
    </source>
</evidence>
<organism evidence="4 5">
    <name type="scientific">Micromonospora craniellae</name>
    <dbReference type="NCBI Taxonomy" id="2294034"/>
    <lineage>
        <taxon>Bacteria</taxon>
        <taxon>Bacillati</taxon>
        <taxon>Actinomycetota</taxon>
        <taxon>Actinomycetes</taxon>
        <taxon>Micromonosporales</taxon>
        <taxon>Micromonosporaceae</taxon>
        <taxon>Micromonospora</taxon>
    </lineage>
</organism>
<evidence type="ECO:0000313" key="4">
    <source>
        <dbReference type="EMBL" id="RFS45848.1"/>
    </source>
</evidence>
<feature type="domain" description="MmgE/PrpD N-terminal" evidence="2">
    <location>
        <begin position="15"/>
        <end position="226"/>
    </location>
</feature>
<dbReference type="InterPro" id="IPR045337">
    <property type="entry name" value="MmgE_PrpD_C"/>
</dbReference>
<dbReference type="InterPro" id="IPR042188">
    <property type="entry name" value="MmgE/PrpD_sf_2"/>
</dbReference>
<dbReference type="SUPFAM" id="SSF103378">
    <property type="entry name" value="2-methylcitrate dehydratase PrpD"/>
    <property type="match status" value="1"/>
</dbReference>
<sequence>MTETSAAVLAHLAHAAASRAGAATLDRAREHVIDALACATAAVDTESGRHLLRTLHAADTVPGGRSDASVACVAAAIGCLTHVEEFDALHDASATCPGLCVAPAVALGMVRPTTIEQTLRAVVAGFEVAVTAAHAADGPSLYQARLWPSSLFCRLGAAATSSLLLGLDVRDTAHAIAVAASTGFTLLPTITDAHYLVGGLSSRLGMEAALGAANGVHGPLAVLDGEGVALDRTDMDARMAVVDTTDWIPAVDETSFKRYPCARPLHAMVDALMEQPARATDDVTQVEVTLPSQVRSFLNQQDTPDTISARRSSVVYVARLALAGLAATPAAYRRVPADLPQPRVLLQPPVSSVDRLYPASWPALVAVERRCGREETFVPAPAGAVGRPFSDTTLAVKWDSLLSNGDSWAATLLAMPLDAPAGAHLMPSALAEAVLHA</sequence>
<feature type="domain" description="MmgE/PrpD C-terminal" evidence="3">
    <location>
        <begin position="259"/>
        <end position="403"/>
    </location>
</feature>
<dbReference type="InterPro" id="IPR005656">
    <property type="entry name" value="MmgE_PrpD"/>
</dbReference>
<dbReference type="InterPro" id="IPR042183">
    <property type="entry name" value="MmgE/PrpD_sf_1"/>
</dbReference>
<evidence type="ECO:0000259" key="2">
    <source>
        <dbReference type="Pfam" id="PF03972"/>
    </source>
</evidence>
<dbReference type="InterPro" id="IPR045336">
    <property type="entry name" value="MmgE_PrpD_N"/>
</dbReference>
<evidence type="ECO:0000259" key="3">
    <source>
        <dbReference type="Pfam" id="PF19305"/>
    </source>
</evidence>
<dbReference type="Proteomes" id="UP000262621">
    <property type="component" value="Unassembled WGS sequence"/>
</dbReference>
<dbReference type="Gene3D" id="3.30.1330.120">
    <property type="entry name" value="2-methylcitrate dehydratase PrpD"/>
    <property type="match status" value="1"/>
</dbReference>
<dbReference type="OrthoDB" id="4334995at2"/>